<evidence type="ECO:0000259" key="1">
    <source>
        <dbReference type="Pfam" id="PF01314"/>
    </source>
</evidence>
<accession>X1UJ03</accession>
<dbReference type="InterPro" id="IPR013984">
    <property type="entry name" value="Ald_Fedxn_OxRdtase_dom2"/>
</dbReference>
<protein>
    <recommendedName>
        <fullName evidence="1">Aldehyde ferredoxin oxidoreductase C-terminal domain-containing protein</fullName>
    </recommendedName>
</protein>
<feature type="non-terminal residue" evidence="2">
    <location>
        <position position="240"/>
    </location>
</feature>
<gene>
    <name evidence="2" type="ORF">S12H4_51844</name>
</gene>
<dbReference type="PANTHER" id="PTHR30038:SF0">
    <property type="entry name" value="TUNGSTEN-CONTAINING ALDEHYDE FERREDOXIN OXIDOREDUCTASE"/>
    <property type="match status" value="1"/>
</dbReference>
<feature type="non-terminal residue" evidence="2">
    <location>
        <position position="1"/>
    </location>
</feature>
<dbReference type="PANTHER" id="PTHR30038">
    <property type="entry name" value="ALDEHYDE FERREDOXIN OXIDOREDUCTASE"/>
    <property type="match status" value="1"/>
</dbReference>
<evidence type="ECO:0000313" key="2">
    <source>
        <dbReference type="EMBL" id="GAJ03552.1"/>
    </source>
</evidence>
<dbReference type="GO" id="GO:0051536">
    <property type="term" value="F:iron-sulfur cluster binding"/>
    <property type="evidence" value="ECO:0007669"/>
    <property type="project" value="InterPro"/>
</dbReference>
<sequence length="240" mass="26066">FQSGTFEGRPKIDGEAREAFVKRHVTCYRCPVGCSVLTTATEEPYTGIESEGPEYETLWSFGGQCGNDNLSAIIAAEELCDRYGLDTISTGNTIGFAMECFEKGLITKEDTDGIELKFGSHRAMVEMVRKISARDGFGDVLAEGVNKASQKIGKNSQKLAMQVKGAEMCGYDPRGAMGQGLSFATCPRGADHQKGLVRQEVFGKPPLIDRFATEGKAELVKEVQDEMAFLDALGICCFLT</sequence>
<name>X1UJ03_9ZZZZ</name>
<dbReference type="AlphaFoldDB" id="X1UJ03"/>
<comment type="caution">
    <text evidence="2">The sequence shown here is derived from an EMBL/GenBank/DDBJ whole genome shotgun (WGS) entry which is preliminary data.</text>
</comment>
<dbReference type="InterPro" id="IPR036021">
    <property type="entry name" value="Tungsten_al_ferr_oxy-like_C"/>
</dbReference>
<dbReference type="InterPro" id="IPR001203">
    <property type="entry name" value="OxRdtase_Ald_Fedxn_C"/>
</dbReference>
<dbReference type="GO" id="GO:0009055">
    <property type="term" value="F:electron transfer activity"/>
    <property type="evidence" value="ECO:0007669"/>
    <property type="project" value="InterPro"/>
</dbReference>
<dbReference type="SUPFAM" id="SSF48310">
    <property type="entry name" value="Aldehyde ferredoxin oxidoreductase, C-terminal domains"/>
    <property type="match status" value="1"/>
</dbReference>
<dbReference type="Pfam" id="PF01314">
    <property type="entry name" value="AFOR_C"/>
    <property type="match status" value="1"/>
</dbReference>
<dbReference type="InterPro" id="IPR051919">
    <property type="entry name" value="W-dependent_AOR"/>
</dbReference>
<dbReference type="EMBL" id="BARW01032810">
    <property type="protein sequence ID" value="GAJ03552.1"/>
    <property type="molecule type" value="Genomic_DNA"/>
</dbReference>
<reference evidence="2" key="1">
    <citation type="journal article" date="2014" name="Front. Microbiol.">
        <title>High frequency of phylogenetically diverse reductive dehalogenase-homologous genes in deep subseafloor sedimentary metagenomes.</title>
        <authorList>
            <person name="Kawai M."/>
            <person name="Futagami T."/>
            <person name="Toyoda A."/>
            <person name="Takaki Y."/>
            <person name="Nishi S."/>
            <person name="Hori S."/>
            <person name="Arai W."/>
            <person name="Tsubouchi T."/>
            <person name="Morono Y."/>
            <person name="Uchiyama I."/>
            <person name="Ito T."/>
            <person name="Fujiyama A."/>
            <person name="Inagaki F."/>
            <person name="Takami H."/>
        </authorList>
    </citation>
    <scope>NUCLEOTIDE SEQUENCE</scope>
    <source>
        <strain evidence="2">Expedition CK06-06</strain>
    </source>
</reference>
<organism evidence="2">
    <name type="scientific">marine sediment metagenome</name>
    <dbReference type="NCBI Taxonomy" id="412755"/>
    <lineage>
        <taxon>unclassified sequences</taxon>
        <taxon>metagenomes</taxon>
        <taxon>ecological metagenomes</taxon>
    </lineage>
</organism>
<feature type="domain" description="Aldehyde ferredoxin oxidoreductase C-terminal" evidence="1">
    <location>
        <begin position="1"/>
        <end position="240"/>
    </location>
</feature>
<proteinExistence type="predicted"/>
<dbReference type="GO" id="GO:0016625">
    <property type="term" value="F:oxidoreductase activity, acting on the aldehyde or oxo group of donors, iron-sulfur protein as acceptor"/>
    <property type="evidence" value="ECO:0007669"/>
    <property type="project" value="InterPro"/>
</dbReference>
<dbReference type="Gene3D" id="1.10.569.10">
    <property type="entry name" value="Aldehyde Ferredoxin Oxidoreductase Protein, subunit A, domain 2"/>
    <property type="match status" value="1"/>
</dbReference>